<name>A0A6J7R784_9ZZZZ</name>
<gene>
    <name evidence="1" type="ORF">UFOPK3992_01911</name>
</gene>
<evidence type="ECO:0000313" key="1">
    <source>
        <dbReference type="EMBL" id="CAB5024613.1"/>
    </source>
</evidence>
<dbReference type="AlphaFoldDB" id="A0A6J7R784"/>
<organism evidence="1">
    <name type="scientific">freshwater metagenome</name>
    <dbReference type="NCBI Taxonomy" id="449393"/>
    <lineage>
        <taxon>unclassified sequences</taxon>
        <taxon>metagenomes</taxon>
        <taxon>ecological metagenomes</taxon>
    </lineage>
</organism>
<protein>
    <submittedName>
        <fullName evidence="1">Unannotated protein</fullName>
    </submittedName>
</protein>
<dbReference type="EMBL" id="CAFBOZ010000343">
    <property type="protein sequence ID" value="CAB5024613.1"/>
    <property type="molecule type" value="Genomic_DNA"/>
</dbReference>
<sequence>MKLIDNRPGIMKFHHNGSIFSNKVAQPLGD</sequence>
<reference evidence="1" key="1">
    <citation type="submission" date="2020-05" db="EMBL/GenBank/DDBJ databases">
        <authorList>
            <person name="Chiriac C."/>
            <person name="Salcher M."/>
            <person name="Ghai R."/>
            <person name="Kavagutti S V."/>
        </authorList>
    </citation>
    <scope>NUCLEOTIDE SEQUENCE</scope>
</reference>
<proteinExistence type="predicted"/>
<accession>A0A6J7R784</accession>